<keyword evidence="1" id="KW-0812">Transmembrane</keyword>
<feature type="transmembrane region" description="Helical" evidence="1">
    <location>
        <begin position="76"/>
        <end position="94"/>
    </location>
</feature>
<dbReference type="OrthoDB" id="277121at2"/>
<protein>
    <submittedName>
        <fullName evidence="2">Ceramidase</fullName>
    </submittedName>
</protein>
<reference evidence="2 3" key="1">
    <citation type="submission" date="2016-10" db="EMBL/GenBank/DDBJ databases">
        <authorList>
            <person name="de Groot N.N."/>
        </authorList>
    </citation>
    <scope>NUCLEOTIDE SEQUENCE [LARGE SCALE GENOMIC DNA]</scope>
    <source>
        <strain evidence="2 3">CGMCC 1.8894</strain>
    </source>
</reference>
<keyword evidence="1" id="KW-0472">Membrane</keyword>
<gene>
    <name evidence="2" type="ORF">SAMN04488238_102281</name>
</gene>
<keyword evidence="3" id="KW-1185">Reference proteome</keyword>
<keyword evidence="1" id="KW-1133">Transmembrane helix</keyword>
<feature type="transmembrane region" description="Helical" evidence="1">
    <location>
        <begin position="106"/>
        <end position="127"/>
    </location>
</feature>
<dbReference type="STRING" id="564137.SAMN04488238_102281"/>
<organism evidence="2 3">
    <name type="scientific">Roseicitreum antarcticum</name>
    <dbReference type="NCBI Taxonomy" id="564137"/>
    <lineage>
        <taxon>Bacteria</taxon>
        <taxon>Pseudomonadati</taxon>
        <taxon>Pseudomonadota</taxon>
        <taxon>Alphaproteobacteria</taxon>
        <taxon>Rhodobacterales</taxon>
        <taxon>Paracoccaceae</taxon>
        <taxon>Roseicitreum</taxon>
    </lineage>
</organism>
<sequence>MWQQQVIAYCERTDLSYWSEPMNAITNSAFLIAAAVVWPIVRAVQGRGRGLAHALVIVLAVIGIGSFLWHTHATRWSGLADVLPIMVFILIYIFAATRDLLRLGPVWAGGGVLAFFPYAAAVVWLAGQGALVLGLPAPGANGAYFSVVVLVAMYGLVMLRAPHSATGRGLLIGAAILTVSLGFRIADDGVCASFALGTHFLWHVLNGFMLGWMIRLYCLHLRRV</sequence>
<feature type="transmembrane region" description="Helical" evidence="1">
    <location>
        <begin position="24"/>
        <end position="44"/>
    </location>
</feature>
<name>A0A1H2U5D7_9RHOB</name>
<feature type="transmembrane region" description="Helical" evidence="1">
    <location>
        <begin position="192"/>
        <end position="214"/>
    </location>
</feature>
<dbReference type="AlphaFoldDB" id="A0A1H2U5D7"/>
<feature type="transmembrane region" description="Helical" evidence="1">
    <location>
        <begin position="139"/>
        <end position="157"/>
    </location>
</feature>
<evidence type="ECO:0000313" key="3">
    <source>
        <dbReference type="Proteomes" id="UP000198539"/>
    </source>
</evidence>
<evidence type="ECO:0000256" key="1">
    <source>
        <dbReference type="SAM" id="Phobius"/>
    </source>
</evidence>
<dbReference type="Proteomes" id="UP000198539">
    <property type="component" value="Unassembled WGS sequence"/>
</dbReference>
<feature type="transmembrane region" description="Helical" evidence="1">
    <location>
        <begin position="51"/>
        <end position="70"/>
    </location>
</feature>
<dbReference type="RefSeq" id="WP_092885881.1">
    <property type="nucleotide sequence ID" value="NZ_CP061498.1"/>
</dbReference>
<dbReference type="EMBL" id="FNOM01000002">
    <property type="protein sequence ID" value="SDW51270.1"/>
    <property type="molecule type" value="Genomic_DNA"/>
</dbReference>
<proteinExistence type="predicted"/>
<feature type="transmembrane region" description="Helical" evidence="1">
    <location>
        <begin position="169"/>
        <end position="186"/>
    </location>
</feature>
<evidence type="ECO:0000313" key="2">
    <source>
        <dbReference type="EMBL" id="SDW51270.1"/>
    </source>
</evidence>
<accession>A0A1H2U5D7</accession>